<reference evidence="1 2" key="1">
    <citation type="journal article" date="2022" name="New Phytol.">
        <title>Ecological generalism drives hyperdiversity of secondary metabolite gene clusters in xylarialean endophytes.</title>
        <authorList>
            <person name="Franco M.E.E."/>
            <person name="Wisecaver J.H."/>
            <person name="Arnold A.E."/>
            <person name="Ju Y.M."/>
            <person name="Slot J.C."/>
            <person name="Ahrendt S."/>
            <person name="Moore L.P."/>
            <person name="Eastman K.E."/>
            <person name="Scott K."/>
            <person name="Konkel Z."/>
            <person name="Mondo S.J."/>
            <person name="Kuo A."/>
            <person name="Hayes R.D."/>
            <person name="Haridas S."/>
            <person name="Andreopoulos B."/>
            <person name="Riley R."/>
            <person name="LaButti K."/>
            <person name="Pangilinan J."/>
            <person name="Lipzen A."/>
            <person name="Amirebrahimi M."/>
            <person name="Yan J."/>
            <person name="Adam C."/>
            <person name="Keymanesh K."/>
            <person name="Ng V."/>
            <person name="Louie K."/>
            <person name="Northen T."/>
            <person name="Drula E."/>
            <person name="Henrissat B."/>
            <person name="Hsieh H.M."/>
            <person name="Youens-Clark K."/>
            <person name="Lutzoni F."/>
            <person name="Miadlikowska J."/>
            <person name="Eastwood D.C."/>
            <person name="Hamelin R.C."/>
            <person name="Grigoriev I.V."/>
            <person name="U'Ren J.M."/>
        </authorList>
    </citation>
    <scope>NUCLEOTIDE SEQUENCE [LARGE SCALE GENOMIC DNA]</scope>
    <source>
        <strain evidence="1 2">ER1909</strain>
    </source>
</reference>
<dbReference type="EMBL" id="MU394290">
    <property type="protein sequence ID" value="KAI6090620.1"/>
    <property type="molecule type" value="Genomic_DNA"/>
</dbReference>
<evidence type="ECO:0000313" key="1">
    <source>
        <dbReference type="EMBL" id="KAI6090620.1"/>
    </source>
</evidence>
<keyword evidence="2" id="KW-1185">Reference proteome</keyword>
<gene>
    <name evidence="1" type="ORF">F4821DRAFT_21209</name>
</gene>
<name>A0ACC0DDN0_9PEZI</name>
<accession>A0ACC0DDN0</accession>
<evidence type="ECO:0000313" key="2">
    <source>
        <dbReference type="Proteomes" id="UP001497680"/>
    </source>
</evidence>
<protein>
    <submittedName>
        <fullName evidence="1">Uncharacterized protein</fullName>
    </submittedName>
</protein>
<dbReference type="Proteomes" id="UP001497680">
    <property type="component" value="Unassembled WGS sequence"/>
</dbReference>
<comment type="caution">
    <text evidence="1">The sequence shown here is derived from an EMBL/GenBank/DDBJ whole genome shotgun (WGS) entry which is preliminary data.</text>
</comment>
<proteinExistence type="predicted"/>
<organism evidence="1 2">
    <name type="scientific">Hypoxylon rubiginosum</name>
    <dbReference type="NCBI Taxonomy" id="110542"/>
    <lineage>
        <taxon>Eukaryota</taxon>
        <taxon>Fungi</taxon>
        <taxon>Dikarya</taxon>
        <taxon>Ascomycota</taxon>
        <taxon>Pezizomycotina</taxon>
        <taxon>Sordariomycetes</taxon>
        <taxon>Xylariomycetidae</taxon>
        <taxon>Xylariales</taxon>
        <taxon>Hypoxylaceae</taxon>
        <taxon>Hypoxylon</taxon>
    </lineage>
</organism>
<sequence>MYFADELMGIESADSAAGHNINFAMQKYLLLQNEHEELRQYMHDLCPSYTNSSTAVTSPSVSPTRSSSGSSSFKITPSPPSSRNHHHRRSSQSSPRSSSYRCSQTQLEPVLDESLIEEMAAGEQRLSDVNEGLKRALTELLNCDTVRKDQAMRTWVQTRLMDTERELRSGRRRRSHSSISD</sequence>